<evidence type="ECO:0000256" key="1">
    <source>
        <dbReference type="SAM" id="MobiDB-lite"/>
    </source>
</evidence>
<feature type="region of interest" description="Disordered" evidence="1">
    <location>
        <begin position="1"/>
        <end position="28"/>
    </location>
</feature>
<feature type="compositionally biased region" description="Basic and acidic residues" evidence="1">
    <location>
        <begin position="1"/>
        <end position="11"/>
    </location>
</feature>
<dbReference type="AlphaFoldDB" id="A0A085WUT4"/>
<gene>
    <name evidence="2" type="ORF">DB31_3577</name>
</gene>
<accession>A0A085WUT4</accession>
<reference evidence="2 3" key="1">
    <citation type="submission" date="2014-04" db="EMBL/GenBank/DDBJ databases">
        <title>Genome assembly of Hyalangium minutum DSM 14724.</title>
        <authorList>
            <person name="Sharma G."/>
            <person name="Subramanian S."/>
        </authorList>
    </citation>
    <scope>NUCLEOTIDE SEQUENCE [LARGE SCALE GENOMIC DNA]</scope>
    <source>
        <strain evidence="2 3">DSM 14724</strain>
    </source>
</reference>
<evidence type="ECO:0000313" key="3">
    <source>
        <dbReference type="Proteomes" id="UP000028725"/>
    </source>
</evidence>
<feature type="compositionally biased region" description="Basic and acidic residues" evidence="1">
    <location>
        <begin position="19"/>
        <end position="28"/>
    </location>
</feature>
<keyword evidence="3" id="KW-1185">Reference proteome</keyword>
<evidence type="ECO:0000313" key="2">
    <source>
        <dbReference type="EMBL" id="KFE71447.1"/>
    </source>
</evidence>
<name>A0A085WUT4_9BACT</name>
<dbReference type="Proteomes" id="UP000028725">
    <property type="component" value="Unassembled WGS sequence"/>
</dbReference>
<organism evidence="2 3">
    <name type="scientific">Hyalangium minutum</name>
    <dbReference type="NCBI Taxonomy" id="394096"/>
    <lineage>
        <taxon>Bacteria</taxon>
        <taxon>Pseudomonadati</taxon>
        <taxon>Myxococcota</taxon>
        <taxon>Myxococcia</taxon>
        <taxon>Myxococcales</taxon>
        <taxon>Cystobacterineae</taxon>
        <taxon>Archangiaceae</taxon>
        <taxon>Hyalangium</taxon>
    </lineage>
</organism>
<sequence length="71" mass="8001">MGAAVGDHELRGPGLPGEAAHHREQPLHLHRLPRERACAGRLYQKKLFGTPWLTFREESRRPTRVIAALLA</sequence>
<dbReference type="EMBL" id="JMCB01000002">
    <property type="protein sequence ID" value="KFE71447.1"/>
    <property type="molecule type" value="Genomic_DNA"/>
</dbReference>
<proteinExistence type="predicted"/>
<comment type="caution">
    <text evidence="2">The sequence shown here is derived from an EMBL/GenBank/DDBJ whole genome shotgun (WGS) entry which is preliminary data.</text>
</comment>
<protein>
    <submittedName>
        <fullName evidence="2">Uncharacterized protein</fullName>
    </submittedName>
</protein>